<organism evidence="2 3">
    <name type="scientific">Bifiguratus adelaidae</name>
    <dbReference type="NCBI Taxonomy" id="1938954"/>
    <lineage>
        <taxon>Eukaryota</taxon>
        <taxon>Fungi</taxon>
        <taxon>Fungi incertae sedis</taxon>
        <taxon>Mucoromycota</taxon>
        <taxon>Mucoromycotina</taxon>
        <taxon>Endogonomycetes</taxon>
        <taxon>Endogonales</taxon>
        <taxon>Endogonales incertae sedis</taxon>
        <taxon>Bifiguratus</taxon>
    </lineage>
</organism>
<name>A0A261XZA5_9FUNG</name>
<dbReference type="Proteomes" id="UP000242875">
    <property type="component" value="Unassembled WGS sequence"/>
</dbReference>
<evidence type="ECO:0000313" key="3">
    <source>
        <dbReference type="Proteomes" id="UP000242875"/>
    </source>
</evidence>
<evidence type="ECO:0000256" key="1">
    <source>
        <dbReference type="SAM" id="MobiDB-lite"/>
    </source>
</evidence>
<accession>A0A261XZA5</accession>
<comment type="caution">
    <text evidence="2">The sequence shown here is derived from an EMBL/GenBank/DDBJ whole genome shotgun (WGS) entry which is preliminary data.</text>
</comment>
<dbReference type="EMBL" id="MVBO01000073">
    <property type="protein sequence ID" value="OZJ03697.1"/>
    <property type="molecule type" value="Genomic_DNA"/>
</dbReference>
<reference evidence="2 3" key="1">
    <citation type="journal article" date="2017" name="Mycologia">
        <title>Bifiguratus adelaidae, gen. et sp. nov., a new member of Mucoromycotina in endophytic and soil-dwelling habitats.</title>
        <authorList>
            <person name="Torres-Cruz T.J."/>
            <person name="Billingsley Tobias T.L."/>
            <person name="Almatruk M."/>
            <person name="Hesse C."/>
            <person name="Kuske C.R."/>
            <person name="Desiro A."/>
            <person name="Benucci G.M."/>
            <person name="Bonito G."/>
            <person name="Stajich J.E."/>
            <person name="Dunlap C."/>
            <person name="Arnold A.E."/>
            <person name="Porras-Alfaro A."/>
        </authorList>
    </citation>
    <scope>NUCLEOTIDE SEQUENCE [LARGE SCALE GENOMIC DNA]</scope>
    <source>
        <strain evidence="2 3">AZ0501</strain>
    </source>
</reference>
<dbReference type="AlphaFoldDB" id="A0A261XZA5"/>
<feature type="compositionally biased region" description="Low complexity" evidence="1">
    <location>
        <begin position="20"/>
        <end position="75"/>
    </location>
</feature>
<feature type="region of interest" description="Disordered" evidence="1">
    <location>
        <begin position="1"/>
        <end position="79"/>
    </location>
</feature>
<proteinExistence type="predicted"/>
<gene>
    <name evidence="2" type="ORF">BZG36_03497</name>
</gene>
<sequence length="258" mass="26477">MALTSIQPVIGTTSAGGGTTSKDTLTTTPTSSSSTDKPTTSTTPAPTSTTPTTSSTSSAPPSTTSKPVASTPSPSLARTTSIVTVPPSSLSATGTATISSASSASSSANAAGDGGAGNLEVPLIAPSRDFRGKLETGEPQYASRTKESDTFFLRDLHGGGDRYKEIQDPWAVHSTTASQPSTTPQLSHAQPYGHDYYEYASNPATTPQASSAALPQPYAAGYHPDVYYDATYQPAYPEEAGTWVGEGHPGPAPGYHHY</sequence>
<keyword evidence="3" id="KW-1185">Reference proteome</keyword>
<protein>
    <submittedName>
        <fullName evidence="2">Uncharacterized protein</fullName>
    </submittedName>
</protein>
<evidence type="ECO:0000313" key="2">
    <source>
        <dbReference type="EMBL" id="OZJ03697.1"/>
    </source>
</evidence>